<comment type="similarity">
    <text evidence="1">Belongs to the membrane fusion protein (MFP) (TC 8.A.1) family.</text>
</comment>
<gene>
    <name evidence="9" type="ORF">FHS55_003363</name>
</gene>
<dbReference type="EMBL" id="JACICD010000006">
    <property type="protein sequence ID" value="MBB3772742.1"/>
    <property type="molecule type" value="Genomic_DNA"/>
</dbReference>
<dbReference type="AlphaFoldDB" id="A0A839ZDN3"/>
<evidence type="ECO:0000259" key="7">
    <source>
        <dbReference type="Pfam" id="PF25917"/>
    </source>
</evidence>
<keyword evidence="3 6" id="KW-1133">Transmembrane helix</keyword>
<dbReference type="InterPro" id="IPR050393">
    <property type="entry name" value="MFP_Efflux_Pump"/>
</dbReference>
<dbReference type="InterPro" id="IPR006143">
    <property type="entry name" value="RND_pump_MFP"/>
</dbReference>
<evidence type="ECO:0000313" key="9">
    <source>
        <dbReference type="EMBL" id="MBB3772742.1"/>
    </source>
</evidence>
<dbReference type="InterPro" id="IPR058634">
    <property type="entry name" value="AaeA-lik-b-barrel"/>
</dbReference>
<feature type="transmembrane region" description="Helical" evidence="6">
    <location>
        <begin position="6"/>
        <end position="27"/>
    </location>
</feature>
<evidence type="ECO:0000256" key="5">
    <source>
        <dbReference type="SAM" id="Coils"/>
    </source>
</evidence>
<keyword evidence="10" id="KW-1185">Reference proteome</keyword>
<accession>A0A839ZDN3</accession>
<dbReference type="Gene3D" id="2.40.50.100">
    <property type="match status" value="1"/>
</dbReference>
<dbReference type="Proteomes" id="UP000533469">
    <property type="component" value="Unassembled WGS sequence"/>
</dbReference>
<evidence type="ECO:0000259" key="8">
    <source>
        <dbReference type="Pfam" id="PF25963"/>
    </source>
</evidence>
<dbReference type="SUPFAM" id="SSF111369">
    <property type="entry name" value="HlyD-like secretion proteins"/>
    <property type="match status" value="1"/>
</dbReference>
<reference evidence="9 10" key="1">
    <citation type="submission" date="2020-08" db="EMBL/GenBank/DDBJ databases">
        <title>Genomic Encyclopedia of Type Strains, Phase IV (KMG-IV): sequencing the most valuable type-strain genomes for metagenomic binning, comparative biology and taxonomic classification.</title>
        <authorList>
            <person name="Goeker M."/>
        </authorList>
    </citation>
    <scope>NUCLEOTIDE SEQUENCE [LARGE SCALE GENOMIC DNA]</scope>
    <source>
        <strain evidence="9 10">DSM 5895</strain>
    </source>
</reference>
<evidence type="ECO:0000256" key="2">
    <source>
        <dbReference type="ARBA" id="ARBA00022692"/>
    </source>
</evidence>
<dbReference type="PANTHER" id="PTHR30367">
    <property type="entry name" value="P-HYDROXYBENZOIC ACID EFFLUX PUMP SUBUNIT AAEA-RELATED"/>
    <property type="match status" value="1"/>
</dbReference>
<name>A0A839ZDN3_9HYPH</name>
<evidence type="ECO:0000313" key="10">
    <source>
        <dbReference type="Proteomes" id="UP000533469"/>
    </source>
</evidence>
<feature type="coiled-coil region" evidence="5">
    <location>
        <begin position="125"/>
        <end position="152"/>
    </location>
</feature>
<proteinExistence type="inferred from homology"/>
<dbReference type="GO" id="GO:0016020">
    <property type="term" value="C:membrane"/>
    <property type="evidence" value="ECO:0007669"/>
    <property type="project" value="InterPro"/>
</dbReference>
<protein>
    <submittedName>
        <fullName evidence="9">RND family efflux transporter MFP subunit</fullName>
    </submittedName>
</protein>
<feature type="domain" description="p-hydroxybenzoic acid efflux pump subunit AaeA-like beta-barrel" evidence="8">
    <location>
        <begin position="191"/>
        <end position="286"/>
    </location>
</feature>
<dbReference type="Gene3D" id="2.40.30.170">
    <property type="match status" value="1"/>
</dbReference>
<evidence type="ECO:0000256" key="6">
    <source>
        <dbReference type="SAM" id="Phobius"/>
    </source>
</evidence>
<dbReference type="GO" id="GO:0022857">
    <property type="term" value="F:transmembrane transporter activity"/>
    <property type="evidence" value="ECO:0007669"/>
    <property type="project" value="InterPro"/>
</dbReference>
<keyword evidence="4 6" id="KW-0472">Membrane</keyword>
<dbReference type="InterPro" id="IPR058625">
    <property type="entry name" value="MdtA-like_BSH"/>
</dbReference>
<dbReference type="Pfam" id="PF25963">
    <property type="entry name" value="Beta-barrel_AAEA"/>
    <property type="match status" value="1"/>
</dbReference>
<comment type="caution">
    <text evidence="9">The sequence shown here is derived from an EMBL/GenBank/DDBJ whole genome shotgun (WGS) entry which is preliminary data.</text>
</comment>
<dbReference type="NCBIfam" id="TIGR01730">
    <property type="entry name" value="RND_mfp"/>
    <property type="match status" value="1"/>
</dbReference>
<keyword evidence="2 6" id="KW-0812">Transmembrane</keyword>
<evidence type="ECO:0000256" key="4">
    <source>
        <dbReference type="ARBA" id="ARBA00023136"/>
    </source>
</evidence>
<sequence>MSAGKLIRVAMTAAVVAIAAFAGWQFWNYYLLSPWTRDARVLADVQQVAPDVSGLISTIHVRDNQAVKKGDLLFEIDPERFHAALNLARANVTMKAAALSLAQENAKRFLTLQREDSPGLSAEAGERMQTTAAEAEAALNVAQAEFNIAEINMRRSRVHAAVSGYVTNLTAVAGDYASAGRGVMALVDSDSFYVYGYFQETKVPQIQEGAPAQVELMAGSVVLDGVVEGLARAIANPDDAAGLLARVDPQFSWIRLAQRLPVRIKLEALPPNVRLAAGMSATVVIKPVR</sequence>
<evidence type="ECO:0000256" key="3">
    <source>
        <dbReference type="ARBA" id="ARBA00022989"/>
    </source>
</evidence>
<dbReference type="RefSeq" id="WP_183190888.1">
    <property type="nucleotide sequence ID" value="NZ_JACICD010000006.1"/>
</dbReference>
<feature type="domain" description="Multidrug resistance protein MdtA-like barrel-sandwich hybrid" evidence="7">
    <location>
        <begin position="47"/>
        <end position="187"/>
    </location>
</feature>
<organism evidence="9 10">
    <name type="scientific">Ancylobacter tetraedralis</name>
    <dbReference type="NCBI Taxonomy" id="217068"/>
    <lineage>
        <taxon>Bacteria</taxon>
        <taxon>Pseudomonadati</taxon>
        <taxon>Pseudomonadota</taxon>
        <taxon>Alphaproteobacteria</taxon>
        <taxon>Hyphomicrobiales</taxon>
        <taxon>Xanthobacteraceae</taxon>
        <taxon>Ancylobacter</taxon>
    </lineage>
</organism>
<dbReference type="Pfam" id="PF25917">
    <property type="entry name" value="BSH_RND"/>
    <property type="match status" value="1"/>
</dbReference>
<evidence type="ECO:0000256" key="1">
    <source>
        <dbReference type="ARBA" id="ARBA00009477"/>
    </source>
</evidence>
<dbReference type="PANTHER" id="PTHR30367:SF12">
    <property type="entry name" value="P-HYDROXYBENZOIC ACID EFFLUX PUMP SUBUNIT AAEA"/>
    <property type="match status" value="1"/>
</dbReference>
<keyword evidence="5" id="KW-0175">Coiled coil</keyword>